<comment type="subcellular location">
    <subcellularLocation>
        <location evidence="1">Membrane</location>
        <topology evidence="1">Multi-pass membrane protein</topology>
    </subcellularLocation>
</comment>
<gene>
    <name evidence="9" type="ORF">D9611_015149</name>
</gene>
<evidence type="ECO:0000256" key="1">
    <source>
        <dbReference type="ARBA" id="ARBA00004141"/>
    </source>
</evidence>
<evidence type="ECO:0000313" key="9">
    <source>
        <dbReference type="EMBL" id="KAF5309092.1"/>
    </source>
</evidence>
<dbReference type="EMBL" id="JAACJK010000249">
    <property type="protein sequence ID" value="KAF5309092.1"/>
    <property type="molecule type" value="Genomic_DNA"/>
</dbReference>
<keyword evidence="5 8" id="KW-1133">Transmembrane helix</keyword>
<dbReference type="InterPro" id="IPR016817">
    <property type="entry name" value="MannP-dilichol_defect-1"/>
</dbReference>
<sequence>MRYRRLWESELWSILLIINARGPSLPSYVLETLSYAITLAYSVWNAFPFSTYGENLFLALQITIITFLIILYSPIPNKLKSSRLLDTLALAPLATLPLSLISKFPQIRQNAHAQSTGQLSAFAVVPQVLGCLARVFTAQEVGDPLVQSSLLLALILNTVLAAQMYMYWGKHEERKVLGRLGRGSVRSRIPSEKREHLEGCMSRLRVVLGPHLRGRVLRQAGSGVGRSIRCFILRPPSLLTRRAEGPYGYGYAKGGSQRCGRWDDEGVDSVVGLRAACARLTRWWGAQRLVGGRAMAQVAAHGERAGVDPVILKRRTDADASSALCNLRSYMCKPPPTVPDSSFVISPASQAPLVGFISIMSGQYRRLTLSKVSELGSSKLTLTTSIGG</sequence>
<organism evidence="9 10">
    <name type="scientific">Ephemerocybe angulata</name>
    <dbReference type="NCBI Taxonomy" id="980116"/>
    <lineage>
        <taxon>Eukaryota</taxon>
        <taxon>Fungi</taxon>
        <taxon>Dikarya</taxon>
        <taxon>Basidiomycota</taxon>
        <taxon>Agaricomycotina</taxon>
        <taxon>Agaricomycetes</taxon>
        <taxon>Agaricomycetidae</taxon>
        <taxon>Agaricales</taxon>
        <taxon>Agaricineae</taxon>
        <taxon>Psathyrellaceae</taxon>
        <taxon>Ephemerocybe</taxon>
    </lineage>
</organism>
<accession>A0A8H5AQ47</accession>
<name>A0A8H5AQ47_9AGAR</name>
<keyword evidence="3 8" id="KW-0812">Transmembrane</keyword>
<dbReference type="SMART" id="SM00679">
    <property type="entry name" value="CTNS"/>
    <property type="match status" value="1"/>
</dbReference>
<dbReference type="PANTHER" id="PTHR12226">
    <property type="entry name" value="MANNOSE-P-DOLICHOL UTILIZATION DEFECT 1 LEC35 -RELATED"/>
    <property type="match status" value="1"/>
</dbReference>
<protein>
    <recommendedName>
        <fullName evidence="11">Mannose-P-dolichol utilization defect 1 protein</fullName>
    </recommendedName>
</protein>
<evidence type="ECO:0000256" key="8">
    <source>
        <dbReference type="SAM" id="Phobius"/>
    </source>
</evidence>
<evidence type="ECO:0000256" key="7">
    <source>
        <dbReference type="ARBA" id="ARBA00038475"/>
    </source>
</evidence>
<comment type="caution">
    <text evidence="9">The sequence shown here is derived from an EMBL/GenBank/DDBJ whole genome shotgun (WGS) entry which is preliminary data.</text>
</comment>
<evidence type="ECO:0000256" key="6">
    <source>
        <dbReference type="ARBA" id="ARBA00023136"/>
    </source>
</evidence>
<dbReference type="InterPro" id="IPR006603">
    <property type="entry name" value="PQ-loop_rpt"/>
</dbReference>
<keyword evidence="10" id="KW-1185">Reference proteome</keyword>
<dbReference type="AlphaFoldDB" id="A0A8H5AQ47"/>
<dbReference type="PANTHER" id="PTHR12226:SF2">
    <property type="entry name" value="MANNOSE-P-DOLICHOL UTILIZATION DEFECT 1 PROTEIN"/>
    <property type="match status" value="1"/>
</dbReference>
<reference evidence="9 10" key="1">
    <citation type="journal article" date="2020" name="ISME J.">
        <title>Uncovering the hidden diversity of litter-decomposition mechanisms in mushroom-forming fungi.</title>
        <authorList>
            <person name="Floudas D."/>
            <person name="Bentzer J."/>
            <person name="Ahren D."/>
            <person name="Johansson T."/>
            <person name="Persson P."/>
            <person name="Tunlid A."/>
        </authorList>
    </citation>
    <scope>NUCLEOTIDE SEQUENCE [LARGE SCALE GENOMIC DNA]</scope>
    <source>
        <strain evidence="9 10">CBS 175.51</strain>
    </source>
</reference>
<keyword evidence="2" id="KW-0813">Transport</keyword>
<dbReference type="Pfam" id="PF04193">
    <property type="entry name" value="PQ-loop"/>
    <property type="match status" value="1"/>
</dbReference>
<keyword evidence="6 8" id="KW-0472">Membrane</keyword>
<evidence type="ECO:0000256" key="2">
    <source>
        <dbReference type="ARBA" id="ARBA00022448"/>
    </source>
</evidence>
<evidence type="ECO:0000256" key="3">
    <source>
        <dbReference type="ARBA" id="ARBA00022692"/>
    </source>
</evidence>
<evidence type="ECO:0008006" key="11">
    <source>
        <dbReference type="Google" id="ProtNLM"/>
    </source>
</evidence>
<proteinExistence type="inferred from homology"/>
<keyword evidence="4" id="KW-0677">Repeat</keyword>
<dbReference type="GO" id="GO:0016020">
    <property type="term" value="C:membrane"/>
    <property type="evidence" value="ECO:0007669"/>
    <property type="project" value="UniProtKB-SubCell"/>
</dbReference>
<evidence type="ECO:0000256" key="5">
    <source>
        <dbReference type="ARBA" id="ARBA00022989"/>
    </source>
</evidence>
<dbReference type="OrthoDB" id="271506at2759"/>
<dbReference type="Proteomes" id="UP000541558">
    <property type="component" value="Unassembled WGS sequence"/>
</dbReference>
<feature type="transmembrane region" description="Helical" evidence="8">
    <location>
        <begin position="56"/>
        <end position="75"/>
    </location>
</feature>
<evidence type="ECO:0000256" key="4">
    <source>
        <dbReference type="ARBA" id="ARBA00022737"/>
    </source>
</evidence>
<evidence type="ECO:0000313" key="10">
    <source>
        <dbReference type="Proteomes" id="UP000541558"/>
    </source>
</evidence>
<comment type="similarity">
    <text evidence="7">Belongs to the MPDU1 (TC 2.A.43.3) family.</text>
</comment>